<reference evidence="6" key="1">
    <citation type="submission" date="2021-11" db="EMBL/GenBank/DDBJ databases">
        <title>Purpureocillium_takamizusanense_genome.</title>
        <authorList>
            <person name="Nguyen N.-H."/>
        </authorList>
    </citation>
    <scope>NUCLEOTIDE SEQUENCE</scope>
    <source>
        <strain evidence="6">PT3</strain>
    </source>
</reference>
<dbReference type="Proteomes" id="UP000829364">
    <property type="component" value="Chromosome 9"/>
</dbReference>
<comment type="similarity">
    <text evidence="1">Belongs to the oxygen-dependent FAD-linked oxidoreductase family.</text>
</comment>
<dbReference type="PANTHER" id="PTHR42973">
    <property type="entry name" value="BINDING OXIDOREDUCTASE, PUTATIVE (AFU_ORTHOLOGUE AFUA_1G17690)-RELATED"/>
    <property type="match status" value="1"/>
</dbReference>
<dbReference type="InterPro" id="IPR016169">
    <property type="entry name" value="FAD-bd_PCMH_sub2"/>
</dbReference>
<dbReference type="RefSeq" id="XP_047846601.1">
    <property type="nucleotide sequence ID" value="XM_047990592.1"/>
</dbReference>
<dbReference type="GO" id="GO:0016491">
    <property type="term" value="F:oxidoreductase activity"/>
    <property type="evidence" value="ECO:0007669"/>
    <property type="project" value="UniProtKB-KW"/>
</dbReference>
<evidence type="ECO:0000256" key="1">
    <source>
        <dbReference type="ARBA" id="ARBA00005466"/>
    </source>
</evidence>
<proteinExistence type="inferred from homology"/>
<dbReference type="OrthoDB" id="2151789at2759"/>
<keyword evidence="7" id="KW-1185">Reference proteome</keyword>
<dbReference type="SUPFAM" id="SSF56176">
    <property type="entry name" value="FAD-binding/transporter-associated domain-like"/>
    <property type="match status" value="1"/>
</dbReference>
<dbReference type="PANTHER" id="PTHR42973:SF54">
    <property type="entry name" value="FAD-BINDING PCMH-TYPE DOMAIN-CONTAINING PROTEIN"/>
    <property type="match status" value="1"/>
</dbReference>
<keyword evidence="4" id="KW-0560">Oxidoreductase</keyword>
<sequence>MALLSLQLNTVLDGLSETGYAEAVQPYRLKVAQNAGTLDAIATRGHVHPRDRVASVADAAEALLDGVSRPSQNPAEHRSLVEQNWSTLCWLPAGCIISPRTVPEAALALRLVTYFRASFSVRSNGHLAEPGFSSVGASGVLLDLGHLNQIQLSDRRDTVRVGPGATWDAVYGALETHELTAVGGRIKGVGVAGLILGGGMSHFSNAWGLACDAVRNLEVLVADCTVIQANANTNADLFWALKGGGPNFGIVTRFDLETYPDYKIWVSTRTFAAEQVPRVMQAMTMYQETMEHDENLGFNAVVLPGFVSTAVMHRGHLEEAHAASKIFDGIEAVAAPPPENTTQARLCAKLCEDYKLDGKAKRRLGTLSLEPDAGAYTDFYNLLCEAHEKQDFHLHSVLQPLGKAAVQQGRRRGGNCMNIREVPQTWAVVMAEWTDQPHDEAVQSTVDKLRGQFEDAAKRRGRGLEFLFMNDACAYQDPLRSYGAEAVDGLWAVSRKYDPGGVFQELQNDGFLLSKTATR</sequence>
<evidence type="ECO:0000256" key="3">
    <source>
        <dbReference type="ARBA" id="ARBA00022827"/>
    </source>
</evidence>
<dbReference type="InterPro" id="IPR016166">
    <property type="entry name" value="FAD-bd_PCMH"/>
</dbReference>
<evidence type="ECO:0000313" key="6">
    <source>
        <dbReference type="EMBL" id="UNI23120.1"/>
    </source>
</evidence>
<feature type="domain" description="FAD-binding PCMH-type" evidence="5">
    <location>
        <begin position="89"/>
        <end position="261"/>
    </location>
</feature>
<dbReference type="Pfam" id="PF01565">
    <property type="entry name" value="FAD_binding_4"/>
    <property type="match status" value="1"/>
</dbReference>
<dbReference type="InterPro" id="IPR036318">
    <property type="entry name" value="FAD-bd_PCMH-like_sf"/>
</dbReference>
<name>A0A9Q8VDS9_9HYPO</name>
<keyword evidence="2" id="KW-0285">Flavoprotein</keyword>
<gene>
    <name evidence="6" type="ORF">JDV02_008958</name>
</gene>
<dbReference type="InterPro" id="IPR050416">
    <property type="entry name" value="FAD-linked_Oxidoreductase"/>
</dbReference>
<dbReference type="EMBL" id="CP086362">
    <property type="protein sequence ID" value="UNI23120.1"/>
    <property type="molecule type" value="Genomic_DNA"/>
</dbReference>
<dbReference type="InterPro" id="IPR006094">
    <property type="entry name" value="Oxid_FAD_bind_N"/>
</dbReference>
<dbReference type="PROSITE" id="PS51387">
    <property type="entry name" value="FAD_PCMH"/>
    <property type="match status" value="1"/>
</dbReference>
<evidence type="ECO:0000256" key="4">
    <source>
        <dbReference type="ARBA" id="ARBA00023002"/>
    </source>
</evidence>
<dbReference type="AlphaFoldDB" id="A0A9Q8VDS9"/>
<organism evidence="6 7">
    <name type="scientific">Purpureocillium takamizusanense</name>
    <dbReference type="NCBI Taxonomy" id="2060973"/>
    <lineage>
        <taxon>Eukaryota</taxon>
        <taxon>Fungi</taxon>
        <taxon>Dikarya</taxon>
        <taxon>Ascomycota</taxon>
        <taxon>Pezizomycotina</taxon>
        <taxon>Sordariomycetes</taxon>
        <taxon>Hypocreomycetidae</taxon>
        <taxon>Hypocreales</taxon>
        <taxon>Ophiocordycipitaceae</taxon>
        <taxon>Purpureocillium</taxon>
    </lineage>
</organism>
<dbReference type="KEGG" id="ptkz:JDV02_008958"/>
<evidence type="ECO:0000313" key="7">
    <source>
        <dbReference type="Proteomes" id="UP000829364"/>
    </source>
</evidence>
<dbReference type="GeneID" id="72070903"/>
<keyword evidence="3" id="KW-0274">FAD</keyword>
<evidence type="ECO:0000256" key="2">
    <source>
        <dbReference type="ARBA" id="ARBA00022630"/>
    </source>
</evidence>
<dbReference type="Gene3D" id="3.30.465.10">
    <property type="match status" value="1"/>
</dbReference>
<dbReference type="GO" id="GO:0071949">
    <property type="term" value="F:FAD binding"/>
    <property type="evidence" value="ECO:0007669"/>
    <property type="project" value="InterPro"/>
</dbReference>
<accession>A0A9Q8VDS9</accession>
<evidence type="ECO:0000259" key="5">
    <source>
        <dbReference type="PROSITE" id="PS51387"/>
    </source>
</evidence>
<protein>
    <recommendedName>
        <fullName evidence="5">FAD-binding PCMH-type domain-containing protein</fullName>
    </recommendedName>
</protein>